<evidence type="ECO:0000313" key="2">
    <source>
        <dbReference type="EMBL" id="KYP67882.1"/>
    </source>
</evidence>
<dbReference type="InterPro" id="IPR028889">
    <property type="entry name" value="USP"/>
</dbReference>
<keyword evidence="2" id="KW-0378">Hydrolase</keyword>
<name>A0A151TLE6_CAJCA</name>
<feature type="domain" description="USP" evidence="1">
    <location>
        <begin position="1"/>
        <end position="66"/>
    </location>
</feature>
<dbReference type="OMA" id="MIFPFHE"/>
<dbReference type="Gene3D" id="3.90.70.10">
    <property type="entry name" value="Cysteine proteinases"/>
    <property type="match status" value="1"/>
</dbReference>
<dbReference type="EMBL" id="CM003606">
    <property type="protein sequence ID" value="KYP67882.1"/>
    <property type="molecule type" value="Genomic_DNA"/>
</dbReference>
<dbReference type="AlphaFoldDB" id="A0A151TLE6"/>
<dbReference type="InterPro" id="IPR001394">
    <property type="entry name" value="Peptidase_C19_UCH"/>
</dbReference>
<keyword evidence="3" id="KW-1185">Reference proteome</keyword>
<evidence type="ECO:0000259" key="1">
    <source>
        <dbReference type="PROSITE" id="PS50235"/>
    </source>
</evidence>
<proteinExistence type="predicted"/>
<dbReference type="Pfam" id="PF00443">
    <property type="entry name" value="UCH"/>
    <property type="match status" value="1"/>
</dbReference>
<reference evidence="2 3" key="1">
    <citation type="journal article" date="2012" name="Nat. Biotechnol.">
        <title>Draft genome sequence of pigeonpea (Cajanus cajan), an orphan legume crop of resource-poor farmers.</title>
        <authorList>
            <person name="Varshney R.K."/>
            <person name="Chen W."/>
            <person name="Li Y."/>
            <person name="Bharti A.K."/>
            <person name="Saxena R.K."/>
            <person name="Schlueter J.A."/>
            <person name="Donoghue M.T."/>
            <person name="Azam S."/>
            <person name="Fan G."/>
            <person name="Whaley A.M."/>
            <person name="Farmer A.D."/>
            <person name="Sheridan J."/>
            <person name="Iwata A."/>
            <person name="Tuteja R."/>
            <person name="Penmetsa R.V."/>
            <person name="Wu W."/>
            <person name="Upadhyaya H.D."/>
            <person name="Yang S.P."/>
            <person name="Shah T."/>
            <person name="Saxena K.B."/>
            <person name="Michael T."/>
            <person name="McCombie W.R."/>
            <person name="Yang B."/>
            <person name="Zhang G."/>
            <person name="Yang H."/>
            <person name="Wang J."/>
            <person name="Spillane C."/>
            <person name="Cook D.R."/>
            <person name="May G.D."/>
            <person name="Xu X."/>
            <person name="Jackson S.A."/>
        </authorList>
    </citation>
    <scope>NUCLEOTIDE SEQUENCE [LARGE SCALE GENOMIC DNA]</scope>
    <source>
        <strain evidence="3">cv. Asha</strain>
    </source>
</reference>
<dbReference type="SUPFAM" id="SSF54001">
    <property type="entry name" value="Cysteine proteinases"/>
    <property type="match status" value="1"/>
</dbReference>
<evidence type="ECO:0000313" key="3">
    <source>
        <dbReference type="Proteomes" id="UP000075243"/>
    </source>
</evidence>
<protein>
    <submittedName>
        <fullName evidence="2">Ubiquitin carboxyl-terminal hydrolase 22</fullName>
    </submittedName>
</protein>
<dbReference type="STRING" id="3821.A0A151TLE6"/>
<dbReference type="GO" id="GO:0004843">
    <property type="term" value="F:cysteine-type deubiquitinase activity"/>
    <property type="evidence" value="ECO:0007669"/>
    <property type="project" value="InterPro"/>
</dbReference>
<dbReference type="InterPro" id="IPR038765">
    <property type="entry name" value="Papain-like_cys_pep_sf"/>
</dbReference>
<accession>A0A151TLE6</accession>
<sequence>MIFPFHELCSKLELFVVFKHTGKLDVGHYVTYLPLNNRSYTCYDAWVTQVHENEVAQYYMMFYAQRMLYYKAIDKQKQMI</sequence>
<dbReference type="Proteomes" id="UP000075243">
    <property type="component" value="Chromosome 4"/>
</dbReference>
<dbReference type="PROSITE" id="PS50235">
    <property type="entry name" value="USP_3"/>
    <property type="match status" value="1"/>
</dbReference>
<organism evidence="2 3">
    <name type="scientific">Cajanus cajan</name>
    <name type="common">Pigeon pea</name>
    <name type="synonym">Cajanus indicus</name>
    <dbReference type="NCBI Taxonomy" id="3821"/>
    <lineage>
        <taxon>Eukaryota</taxon>
        <taxon>Viridiplantae</taxon>
        <taxon>Streptophyta</taxon>
        <taxon>Embryophyta</taxon>
        <taxon>Tracheophyta</taxon>
        <taxon>Spermatophyta</taxon>
        <taxon>Magnoliopsida</taxon>
        <taxon>eudicotyledons</taxon>
        <taxon>Gunneridae</taxon>
        <taxon>Pentapetalae</taxon>
        <taxon>rosids</taxon>
        <taxon>fabids</taxon>
        <taxon>Fabales</taxon>
        <taxon>Fabaceae</taxon>
        <taxon>Papilionoideae</taxon>
        <taxon>50 kb inversion clade</taxon>
        <taxon>NPAAA clade</taxon>
        <taxon>indigoferoid/millettioid clade</taxon>
        <taxon>Phaseoleae</taxon>
        <taxon>Cajanus</taxon>
    </lineage>
</organism>
<gene>
    <name evidence="2" type="ORF">KK1_021496</name>
</gene>
<dbReference type="GO" id="GO:0016579">
    <property type="term" value="P:protein deubiquitination"/>
    <property type="evidence" value="ECO:0007669"/>
    <property type="project" value="InterPro"/>
</dbReference>
<dbReference type="Gramene" id="C.cajan_20870.t">
    <property type="protein sequence ID" value="C.cajan_20870.t"/>
    <property type="gene ID" value="C.cajan_20870"/>
</dbReference>